<evidence type="ECO:0000313" key="3">
    <source>
        <dbReference type="EMBL" id="MBW2962675.1"/>
    </source>
</evidence>
<evidence type="ECO:0000313" key="4">
    <source>
        <dbReference type="Proteomes" id="UP000719267"/>
    </source>
</evidence>
<keyword evidence="4" id="KW-1185">Reference proteome</keyword>
<dbReference type="PANTHER" id="PTHR44520:SF2">
    <property type="entry name" value="RESPONSE REGULATOR RCP1"/>
    <property type="match status" value="1"/>
</dbReference>
<evidence type="ECO:0000256" key="1">
    <source>
        <dbReference type="PROSITE-ProRule" id="PRU00169"/>
    </source>
</evidence>
<dbReference type="Pfam" id="PF00072">
    <property type="entry name" value="Response_reg"/>
    <property type="match status" value="1"/>
</dbReference>
<name>A0ABS6W495_9FLAO</name>
<accession>A0ABS6W495</accession>
<dbReference type="Proteomes" id="UP000719267">
    <property type="component" value="Unassembled WGS sequence"/>
</dbReference>
<evidence type="ECO:0000259" key="2">
    <source>
        <dbReference type="PROSITE" id="PS50110"/>
    </source>
</evidence>
<proteinExistence type="predicted"/>
<reference evidence="3 4" key="1">
    <citation type="submission" date="2021-07" db="EMBL/GenBank/DDBJ databases">
        <title>Mesonia aestuariivivens sp. nov., isolated from a tidal flat.</title>
        <authorList>
            <person name="Kim Y.-O."/>
            <person name="Yoon J.-H."/>
        </authorList>
    </citation>
    <scope>NUCLEOTIDE SEQUENCE [LARGE SCALE GENOMIC DNA]</scope>
    <source>
        <strain evidence="3 4">JHPTF-M18</strain>
    </source>
</reference>
<dbReference type="SMART" id="SM00448">
    <property type="entry name" value="REC"/>
    <property type="match status" value="1"/>
</dbReference>
<keyword evidence="1" id="KW-0597">Phosphoprotein</keyword>
<dbReference type="PANTHER" id="PTHR44520">
    <property type="entry name" value="RESPONSE REGULATOR RCP1-RELATED"/>
    <property type="match status" value="1"/>
</dbReference>
<comment type="caution">
    <text evidence="3">The sequence shown here is derived from an EMBL/GenBank/DDBJ whole genome shotgun (WGS) entry which is preliminary data.</text>
</comment>
<dbReference type="InterPro" id="IPR001789">
    <property type="entry name" value="Sig_transdc_resp-reg_receiver"/>
</dbReference>
<feature type="modified residue" description="4-aspartylphosphate" evidence="1">
    <location>
        <position position="57"/>
    </location>
</feature>
<dbReference type="RefSeq" id="WP_219040954.1">
    <property type="nucleotide sequence ID" value="NZ_JAHWDF010000015.1"/>
</dbReference>
<feature type="domain" description="Response regulatory" evidence="2">
    <location>
        <begin position="6"/>
        <end position="119"/>
    </location>
</feature>
<organism evidence="3 4">
    <name type="scientific">Mesonia aestuariivivens</name>
    <dbReference type="NCBI Taxonomy" id="2796128"/>
    <lineage>
        <taxon>Bacteria</taxon>
        <taxon>Pseudomonadati</taxon>
        <taxon>Bacteroidota</taxon>
        <taxon>Flavobacteriia</taxon>
        <taxon>Flavobacteriales</taxon>
        <taxon>Flavobacteriaceae</taxon>
        <taxon>Mesonia</taxon>
    </lineage>
</organism>
<sequence length="119" mass="13704">MQDKLKIYLVDDQNIANFITKKVIENTGIECEIVAFEEPKQALEALEEETPHYIFLDLNMPLIDGWEFLESMDDKLSSKVIILTSSVDPADIERAKNYPQVISYQTKPPKKKAIQDLFL</sequence>
<dbReference type="PROSITE" id="PS50110">
    <property type="entry name" value="RESPONSE_REGULATORY"/>
    <property type="match status" value="1"/>
</dbReference>
<gene>
    <name evidence="3" type="ORF">KW502_12825</name>
</gene>
<dbReference type="EMBL" id="JAHWDF010000015">
    <property type="protein sequence ID" value="MBW2962675.1"/>
    <property type="molecule type" value="Genomic_DNA"/>
</dbReference>
<dbReference type="InterPro" id="IPR052893">
    <property type="entry name" value="TCS_response_regulator"/>
</dbReference>
<protein>
    <submittedName>
        <fullName evidence="3">Response regulator</fullName>
    </submittedName>
</protein>